<dbReference type="Pfam" id="PF00903">
    <property type="entry name" value="Glyoxalase"/>
    <property type="match status" value="1"/>
</dbReference>
<proteinExistence type="predicted"/>
<keyword evidence="5" id="KW-1185">Reference proteome</keyword>
<feature type="domain" description="VOC" evidence="3">
    <location>
        <begin position="4"/>
        <end position="144"/>
    </location>
</feature>
<sequence>MIIGIHHAAISTPDLERLRAFYCDLFGLEEVMRYSWQQGDQLCDRVVGLTDSEATFVYLRGGNAHLELFQYVHPVPRKRNPDWQVADHGITHICFEVDDIHAEFDRLVAAGMNFQVDAPIDARGMLHVAYGSDPDGNIVELVEFPDRAQGSGSASLTGAPLLSDGKPLR</sequence>
<name>A0ABP6W1M0_9PSEU</name>
<reference evidence="5" key="1">
    <citation type="journal article" date="2019" name="Int. J. Syst. Evol. Microbiol.">
        <title>The Global Catalogue of Microorganisms (GCM) 10K type strain sequencing project: providing services to taxonomists for standard genome sequencing and annotation.</title>
        <authorList>
            <consortium name="The Broad Institute Genomics Platform"/>
            <consortium name="The Broad Institute Genome Sequencing Center for Infectious Disease"/>
            <person name="Wu L."/>
            <person name="Ma J."/>
        </authorList>
    </citation>
    <scope>NUCLEOTIDE SEQUENCE [LARGE SCALE GENOMIC DNA]</scope>
    <source>
        <strain evidence="5">JCM 16898</strain>
    </source>
</reference>
<feature type="region of interest" description="Disordered" evidence="2">
    <location>
        <begin position="148"/>
        <end position="169"/>
    </location>
</feature>
<dbReference type="InterPro" id="IPR037523">
    <property type="entry name" value="VOC_core"/>
</dbReference>
<evidence type="ECO:0000256" key="1">
    <source>
        <dbReference type="ARBA" id="ARBA00022723"/>
    </source>
</evidence>
<evidence type="ECO:0000313" key="4">
    <source>
        <dbReference type="EMBL" id="GAA3543374.1"/>
    </source>
</evidence>
<dbReference type="InterPro" id="IPR051785">
    <property type="entry name" value="MMCE/EMCE_epimerase"/>
</dbReference>
<dbReference type="SUPFAM" id="SSF54593">
    <property type="entry name" value="Glyoxalase/Bleomycin resistance protein/Dihydroxybiphenyl dioxygenase"/>
    <property type="match status" value="1"/>
</dbReference>
<dbReference type="InterPro" id="IPR029068">
    <property type="entry name" value="Glyas_Bleomycin-R_OHBP_Dase"/>
</dbReference>
<organism evidence="4 5">
    <name type="scientific">Amycolatopsis ultiminotia</name>
    <dbReference type="NCBI Taxonomy" id="543629"/>
    <lineage>
        <taxon>Bacteria</taxon>
        <taxon>Bacillati</taxon>
        <taxon>Actinomycetota</taxon>
        <taxon>Actinomycetes</taxon>
        <taxon>Pseudonocardiales</taxon>
        <taxon>Pseudonocardiaceae</taxon>
        <taxon>Amycolatopsis</taxon>
    </lineage>
</organism>
<dbReference type="EMBL" id="BAAAZN010000005">
    <property type="protein sequence ID" value="GAA3543374.1"/>
    <property type="molecule type" value="Genomic_DNA"/>
</dbReference>
<dbReference type="PANTHER" id="PTHR43048:SF3">
    <property type="entry name" value="METHYLMALONYL-COA EPIMERASE, MITOCHONDRIAL"/>
    <property type="match status" value="1"/>
</dbReference>
<dbReference type="PROSITE" id="PS51819">
    <property type="entry name" value="VOC"/>
    <property type="match status" value="1"/>
</dbReference>
<evidence type="ECO:0000259" key="3">
    <source>
        <dbReference type="PROSITE" id="PS51819"/>
    </source>
</evidence>
<evidence type="ECO:0000256" key="2">
    <source>
        <dbReference type="SAM" id="MobiDB-lite"/>
    </source>
</evidence>
<dbReference type="RefSeq" id="WP_344859716.1">
    <property type="nucleotide sequence ID" value="NZ_BAAAZN010000005.1"/>
</dbReference>
<dbReference type="PANTHER" id="PTHR43048">
    <property type="entry name" value="METHYLMALONYL-COA EPIMERASE"/>
    <property type="match status" value="1"/>
</dbReference>
<comment type="caution">
    <text evidence="4">The sequence shown here is derived from an EMBL/GenBank/DDBJ whole genome shotgun (WGS) entry which is preliminary data.</text>
</comment>
<protein>
    <submittedName>
        <fullName evidence="4">VOC family protein</fullName>
    </submittedName>
</protein>
<evidence type="ECO:0000313" key="5">
    <source>
        <dbReference type="Proteomes" id="UP001500689"/>
    </source>
</evidence>
<accession>A0ABP6W1M0</accession>
<gene>
    <name evidence="4" type="ORF">GCM10022222_28820</name>
</gene>
<dbReference type="InterPro" id="IPR004360">
    <property type="entry name" value="Glyas_Fos-R_dOase_dom"/>
</dbReference>
<dbReference type="Proteomes" id="UP001500689">
    <property type="component" value="Unassembled WGS sequence"/>
</dbReference>
<dbReference type="Gene3D" id="3.10.180.10">
    <property type="entry name" value="2,3-Dihydroxybiphenyl 1,2-Dioxygenase, domain 1"/>
    <property type="match status" value="1"/>
</dbReference>
<keyword evidence="1" id="KW-0479">Metal-binding</keyword>